<reference evidence="2" key="1">
    <citation type="journal article" date="2024" name="Proc. Natl. Acad. Sci. U.S.A.">
        <title>Extraordinary preservation of gene collinearity over three hundred million years revealed in homosporous lycophytes.</title>
        <authorList>
            <person name="Li C."/>
            <person name="Wickell D."/>
            <person name="Kuo L.Y."/>
            <person name="Chen X."/>
            <person name="Nie B."/>
            <person name="Liao X."/>
            <person name="Peng D."/>
            <person name="Ji J."/>
            <person name="Jenkins J."/>
            <person name="Williams M."/>
            <person name="Shu S."/>
            <person name="Plott C."/>
            <person name="Barry K."/>
            <person name="Rajasekar S."/>
            <person name="Grimwood J."/>
            <person name="Han X."/>
            <person name="Sun S."/>
            <person name="Hou Z."/>
            <person name="He W."/>
            <person name="Dai G."/>
            <person name="Sun C."/>
            <person name="Schmutz J."/>
            <person name="Leebens-Mack J.H."/>
            <person name="Li F.W."/>
            <person name="Wang L."/>
        </authorList>
    </citation>
    <scope>NUCLEOTIDE SEQUENCE [LARGE SCALE GENOMIC DNA]</scope>
    <source>
        <strain evidence="2">cv. PW_Plant_1</strain>
    </source>
</reference>
<organism evidence="1 2">
    <name type="scientific">Diphasiastrum complanatum</name>
    <name type="common">Issler's clubmoss</name>
    <name type="synonym">Lycopodium complanatum</name>
    <dbReference type="NCBI Taxonomy" id="34168"/>
    <lineage>
        <taxon>Eukaryota</taxon>
        <taxon>Viridiplantae</taxon>
        <taxon>Streptophyta</taxon>
        <taxon>Embryophyta</taxon>
        <taxon>Tracheophyta</taxon>
        <taxon>Lycopodiopsida</taxon>
        <taxon>Lycopodiales</taxon>
        <taxon>Lycopodiaceae</taxon>
        <taxon>Lycopodioideae</taxon>
        <taxon>Diphasiastrum</taxon>
    </lineage>
</organism>
<gene>
    <name evidence="1" type="ORF">O6H91_21G065500</name>
</gene>
<proteinExistence type="predicted"/>
<keyword evidence="2" id="KW-1185">Reference proteome</keyword>
<evidence type="ECO:0000313" key="1">
    <source>
        <dbReference type="EMBL" id="KAJ7518357.1"/>
    </source>
</evidence>
<name>A0ACC2AMI2_DIPCM</name>
<comment type="caution">
    <text evidence="1">The sequence shown here is derived from an EMBL/GenBank/DDBJ whole genome shotgun (WGS) entry which is preliminary data.</text>
</comment>
<dbReference type="Proteomes" id="UP001162992">
    <property type="component" value="Chromosome 21"/>
</dbReference>
<evidence type="ECO:0000313" key="2">
    <source>
        <dbReference type="Proteomes" id="UP001162992"/>
    </source>
</evidence>
<sequence length="968" mass="107735">MDSHSLPLSSPAIPGSHPISRIAKQRCENEDLIPSLFQLGRACNAEATSLCRSGIESASPTILNCKSSTILNCKSSLDKSFTQSRQSTETEEHGVGLLVAAFEQEGRSQGKDNRVSVAKPIERNVGLYVRAFALAVVFGGMAVLLRGLLAALPPDFLDRWSRFVTEQAGKELKDQPRKQSDTVLYDRHGIVIATIVPGGYSGKKHSLKPSKSAPLRRDDIPSALWQAVVASEDRRFFDHQGIDARGIFRAILSLASSGGGSTITQQLVKNLFLTNERKWSRKFVEIILALVLEKRFSKWDIIYTYLEKIYWGHGVFGIEAASAFYFGKHPSLLTVGECAMLAGIIPAPELLSPFRDPSRGKKPQARSLRRMVEAGFLDAETAAAVVNEPLFLAVDSQQGETGPWKAPYFVSEVLYELTQKYGREKVLQGGWQVHTTLDLAMQEVAEKVVQDGGVEYDQERGVLAEKGVQRTLEKLEKLRLLREEQTAEAIETALVRIQKESSKAKPCNFENKDSRELVSEDTRESLAASKAAESVAKRFSSWEKALQVSLLNYQDECKKATEARMETAVAALDPMNGAVRILIGGRDYYESSFNRCTQAYRPPGSTFKPVVYLTAIAEGLDRHHVLVDEPYTIGEFSPENYDRKFRGKVTLEESLLKSLNVPTVKLCAEIGVDKVCRMGRALGIETPLPYELPLSLGGCEVTPLQLATVYSTIAAGGFYHKPHLITRVVASDGQILEEAQLTSGPQVAVVDELAVSELRKLLQAVVERGTGRAAKLKRPCAGKTGTSDGHRDAWFAGFTPELVCVVWLGYDDNFTLGGLHPATGASHAAPLWKKLMDTIHEGMPIRKFHDIGRDKYGGRGPRLFERRSHRARKLGLKIVRKHKHEGILAWKDVWDWEQSSVAWEERERMAEWTKHHSERTENLKVIQTFWRQILSKAGIHLILEESSCVYLDIFLVALEVIKSWVMTI</sequence>
<accession>A0ACC2AMI2</accession>
<protein>
    <submittedName>
        <fullName evidence="1">Uncharacterized protein</fullName>
    </submittedName>
</protein>
<dbReference type="EMBL" id="CM055112">
    <property type="protein sequence ID" value="KAJ7518357.1"/>
    <property type="molecule type" value="Genomic_DNA"/>
</dbReference>